<dbReference type="AlphaFoldDB" id="A0A2A9NN37"/>
<evidence type="ECO:0000256" key="1">
    <source>
        <dbReference type="SAM" id="MobiDB-lite"/>
    </source>
</evidence>
<dbReference type="Gene3D" id="1.10.510.10">
    <property type="entry name" value="Transferase(Phosphotransferase) domain 1"/>
    <property type="match status" value="1"/>
</dbReference>
<dbReference type="GO" id="GO:0004674">
    <property type="term" value="F:protein serine/threonine kinase activity"/>
    <property type="evidence" value="ECO:0007669"/>
    <property type="project" value="TreeGrafter"/>
</dbReference>
<accession>A0A2A9NN37</accession>
<dbReference type="PANTHER" id="PTHR44329">
    <property type="entry name" value="SERINE/THREONINE-PROTEIN KINASE TNNI3K-RELATED"/>
    <property type="match status" value="1"/>
</dbReference>
<feature type="compositionally biased region" description="Acidic residues" evidence="1">
    <location>
        <begin position="1"/>
        <end position="10"/>
    </location>
</feature>
<dbReference type="OrthoDB" id="10261027at2759"/>
<dbReference type="Gene3D" id="3.30.200.20">
    <property type="entry name" value="Phosphorylase Kinase, domain 1"/>
    <property type="match status" value="1"/>
</dbReference>
<dbReference type="SUPFAM" id="SSF56112">
    <property type="entry name" value="Protein kinase-like (PK-like)"/>
    <property type="match status" value="1"/>
</dbReference>
<feature type="compositionally biased region" description="Polar residues" evidence="1">
    <location>
        <begin position="12"/>
        <end position="23"/>
    </location>
</feature>
<proteinExistence type="predicted"/>
<dbReference type="EMBL" id="KZ302038">
    <property type="protein sequence ID" value="PFH49140.1"/>
    <property type="molecule type" value="Genomic_DNA"/>
</dbReference>
<sequence>MSWESIDPETENPFNEGTNSNPVLLQPSDLPFTTVRLNTMEESFDIIAIQVNPNNGLRSWTVHQSVAELRTFLRSAHDSLIYHRTLCKRRMPRRLLEIFRLVQCLQMHVNFLLDASVIPLLTNGAQENESAPPGELVTDPLSRLLLAFRTDAIFSPEAVRQIISSTQRFHDAEKLRNQPALQMLETMQELLDPAYLLNHEERKQVRRLMIRISEESNQFPKSIFIRQSLHLSELPQSGGGFADIFLGRYNGTKVAVKRLRIFENTSASRHMRRSVIREGIIWRSLQHPNILHLLGFHLRSNEQPDAIVSFVSHWMEDGSLINYRTKCGVSEIDIPSMLYDVLLGMQYLHEEGIVHGDLKGANILLDAKQVVKITDFGLSRVLDITNTTPATSVAGSTRWMAPELLIPQAMSPINGSFESDVFSFGRVILELYTGEPPFPLLNDSAVILKVAMQKLLPDRPDPNSEKAIPDALWNLAMMTWNDAPHLRPSFADIIEQWPYEKRSI</sequence>
<dbReference type="PROSITE" id="PS50011">
    <property type="entry name" value="PROTEIN_KINASE_DOM"/>
    <property type="match status" value="1"/>
</dbReference>
<dbReference type="SMART" id="SM00220">
    <property type="entry name" value="S_TKc"/>
    <property type="match status" value="1"/>
</dbReference>
<dbReference type="InterPro" id="IPR051681">
    <property type="entry name" value="Ser/Thr_Kinases-Pseudokinases"/>
</dbReference>
<evidence type="ECO:0000259" key="2">
    <source>
        <dbReference type="PROSITE" id="PS50011"/>
    </source>
</evidence>
<feature type="domain" description="Protein kinase" evidence="2">
    <location>
        <begin position="230"/>
        <end position="500"/>
    </location>
</feature>
<dbReference type="STRING" id="703135.A0A2A9NN37"/>
<reference evidence="3 4" key="1">
    <citation type="submission" date="2014-02" db="EMBL/GenBank/DDBJ databases">
        <title>Transposable element dynamics among asymbiotic and ectomycorrhizal Amanita fungi.</title>
        <authorList>
            <consortium name="DOE Joint Genome Institute"/>
            <person name="Hess J."/>
            <person name="Skrede I."/>
            <person name="Wolfe B."/>
            <person name="LaButti K."/>
            <person name="Ohm R.A."/>
            <person name="Grigoriev I.V."/>
            <person name="Pringle A."/>
        </authorList>
    </citation>
    <scope>NUCLEOTIDE SEQUENCE [LARGE SCALE GENOMIC DNA]</scope>
    <source>
        <strain evidence="3 4">SKay4041</strain>
    </source>
</reference>
<dbReference type="Pfam" id="PF00069">
    <property type="entry name" value="Pkinase"/>
    <property type="match status" value="1"/>
</dbReference>
<dbReference type="InterPro" id="IPR000719">
    <property type="entry name" value="Prot_kinase_dom"/>
</dbReference>
<dbReference type="InterPro" id="IPR011009">
    <property type="entry name" value="Kinase-like_dom_sf"/>
</dbReference>
<dbReference type="GO" id="GO:0005524">
    <property type="term" value="F:ATP binding"/>
    <property type="evidence" value="ECO:0007669"/>
    <property type="project" value="InterPro"/>
</dbReference>
<dbReference type="PROSITE" id="PS00108">
    <property type="entry name" value="PROTEIN_KINASE_ST"/>
    <property type="match status" value="1"/>
</dbReference>
<dbReference type="InterPro" id="IPR008271">
    <property type="entry name" value="Ser/Thr_kinase_AS"/>
</dbReference>
<protein>
    <recommendedName>
        <fullName evidence="2">Protein kinase domain-containing protein</fullName>
    </recommendedName>
</protein>
<dbReference type="PANTHER" id="PTHR44329:SF214">
    <property type="entry name" value="PROTEIN KINASE DOMAIN-CONTAINING PROTEIN"/>
    <property type="match status" value="1"/>
</dbReference>
<feature type="region of interest" description="Disordered" evidence="1">
    <location>
        <begin position="1"/>
        <end position="23"/>
    </location>
</feature>
<dbReference type="Proteomes" id="UP000242287">
    <property type="component" value="Unassembled WGS sequence"/>
</dbReference>
<evidence type="ECO:0000313" key="4">
    <source>
        <dbReference type="Proteomes" id="UP000242287"/>
    </source>
</evidence>
<organism evidence="3 4">
    <name type="scientific">Amanita thiersii Skay4041</name>
    <dbReference type="NCBI Taxonomy" id="703135"/>
    <lineage>
        <taxon>Eukaryota</taxon>
        <taxon>Fungi</taxon>
        <taxon>Dikarya</taxon>
        <taxon>Basidiomycota</taxon>
        <taxon>Agaricomycotina</taxon>
        <taxon>Agaricomycetes</taxon>
        <taxon>Agaricomycetidae</taxon>
        <taxon>Agaricales</taxon>
        <taxon>Pluteineae</taxon>
        <taxon>Amanitaceae</taxon>
        <taxon>Amanita</taxon>
    </lineage>
</organism>
<keyword evidence="4" id="KW-1185">Reference proteome</keyword>
<evidence type="ECO:0000313" key="3">
    <source>
        <dbReference type="EMBL" id="PFH49140.1"/>
    </source>
</evidence>
<name>A0A2A9NN37_9AGAR</name>
<gene>
    <name evidence="3" type="ORF">AMATHDRAFT_5177</name>
</gene>